<name>A0A8B8FDN6_9HEMI</name>
<accession>A0A8B8FDN6</accession>
<evidence type="ECO:0000313" key="2">
    <source>
        <dbReference type="RefSeq" id="XP_025408999.1"/>
    </source>
</evidence>
<sequence>MTFSKVKYSCGKIVSQSDLWVETTGEKENIKNWKRIATWNVRTMLQCGILENLKIKMARMKIDILGLSEMRWSRAGDLWSGKYRLIHTGTTKNNPGIRGVSIIMSKAIGNKVKGYVQYNERIILVKIEAKPNDTIIVQSLIQSSLHAYF</sequence>
<protein>
    <submittedName>
        <fullName evidence="2">Craniofacial development protein 2-like</fullName>
    </submittedName>
</protein>
<dbReference type="Gene3D" id="3.60.10.10">
    <property type="entry name" value="Endonuclease/exonuclease/phosphatase"/>
    <property type="match status" value="1"/>
</dbReference>
<dbReference type="OrthoDB" id="6600435at2759"/>
<organism evidence="1 2">
    <name type="scientific">Sipha flava</name>
    <name type="common">yellow sugarcane aphid</name>
    <dbReference type="NCBI Taxonomy" id="143950"/>
    <lineage>
        <taxon>Eukaryota</taxon>
        <taxon>Metazoa</taxon>
        <taxon>Ecdysozoa</taxon>
        <taxon>Arthropoda</taxon>
        <taxon>Hexapoda</taxon>
        <taxon>Insecta</taxon>
        <taxon>Pterygota</taxon>
        <taxon>Neoptera</taxon>
        <taxon>Paraneoptera</taxon>
        <taxon>Hemiptera</taxon>
        <taxon>Sternorrhyncha</taxon>
        <taxon>Aphidomorpha</taxon>
        <taxon>Aphidoidea</taxon>
        <taxon>Aphididae</taxon>
        <taxon>Sipha</taxon>
    </lineage>
</organism>
<dbReference type="SUPFAM" id="SSF56219">
    <property type="entry name" value="DNase I-like"/>
    <property type="match status" value="1"/>
</dbReference>
<dbReference type="GeneID" id="112682581"/>
<dbReference type="InterPro" id="IPR036691">
    <property type="entry name" value="Endo/exonu/phosph_ase_sf"/>
</dbReference>
<gene>
    <name evidence="2" type="primary">LOC112682581</name>
</gene>
<dbReference type="AlphaFoldDB" id="A0A8B8FDN6"/>
<evidence type="ECO:0000313" key="1">
    <source>
        <dbReference type="Proteomes" id="UP000694846"/>
    </source>
</evidence>
<keyword evidence="1" id="KW-1185">Reference proteome</keyword>
<dbReference type="RefSeq" id="XP_025408999.1">
    <property type="nucleotide sequence ID" value="XM_025553214.1"/>
</dbReference>
<reference evidence="2" key="1">
    <citation type="submission" date="2025-08" db="UniProtKB">
        <authorList>
            <consortium name="RefSeq"/>
        </authorList>
    </citation>
    <scope>IDENTIFICATION</scope>
    <source>
        <tissue evidence="2">Whole body</tissue>
    </source>
</reference>
<proteinExistence type="predicted"/>
<dbReference type="Proteomes" id="UP000694846">
    <property type="component" value="Unplaced"/>
</dbReference>